<feature type="transmembrane region" description="Helical" evidence="10">
    <location>
        <begin position="71"/>
        <end position="93"/>
    </location>
</feature>
<keyword evidence="4" id="KW-0677">Repeat</keyword>
<evidence type="ECO:0008006" key="15">
    <source>
        <dbReference type="Google" id="ProtNLM"/>
    </source>
</evidence>
<feature type="domain" description="ABC transporter" evidence="11">
    <location>
        <begin position="1075"/>
        <end position="1312"/>
    </location>
</feature>
<dbReference type="Gene3D" id="3.40.50.300">
    <property type="entry name" value="P-loop containing nucleotide triphosphate hydrolases"/>
    <property type="match status" value="2"/>
</dbReference>
<feature type="transmembrane region" description="Helical" evidence="10">
    <location>
        <begin position="807"/>
        <end position="833"/>
    </location>
</feature>
<dbReference type="InterPro" id="IPR027417">
    <property type="entry name" value="P-loop_NTPase"/>
</dbReference>
<keyword evidence="5" id="KW-0547">Nucleotide-binding</keyword>
<evidence type="ECO:0000256" key="7">
    <source>
        <dbReference type="ARBA" id="ARBA00022989"/>
    </source>
</evidence>
<evidence type="ECO:0000313" key="13">
    <source>
        <dbReference type="EMBL" id="THH01528.1"/>
    </source>
</evidence>
<evidence type="ECO:0000256" key="9">
    <source>
        <dbReference type="SAM" id="MobiDB-lite"/>
    </source>
</evidence>
<feature type="transmembrane region" description="Helical" evidence="10">
    <location>
        <begin position="983"/>
        <end position="1003"/>
    </location>
</feature>
<accession>A0A4S4KU30</accession>
<feature type="transmembrane region" description="Helical" evidence="10">
    <location>
        <begin position="349"/>
        <end position="376"/>
    </location>
</feature>
<dbReference type="InterPro" id="IPR003439">
    <property type="entry name" value="ABC_transporter-like_ATP-bd"/>
</dbReference>
<dbReference type="SMART" id="SM00382">
    <property type="entry name" value="AAA"/>
    <property type="match status" value="2"/>
</dbReference>
<dbReference type="Proteomes" id="UP000309038">
    <property type="component" value="Unassembled WGS sequence"/>
</dbReference>
<evidence type="ECO:0000256" key="8">
    <source>
        <dbReference type="ARBA" id="ARBA00023136"/>
    </source>
</evidence>
<comment type="subcellular location">
    <subcellularLocation>
        <location evidence="1">Membrane</location>
        <topology evidence="1">Multi-pass membrane protein</topology>
    </subcellularLocation>
</comment>
<dbReference type="CDD" id="cd03244">
    <property type="entry name" value="ABCC_MRP_domain2"/>
    <property type="match status" value="1"/>
</dbReference>
<dbReference type="CDD" id="cd18604">
    <property type="entry name" value="ABC_6TM_VMR1_D2_like"/>
    <property type="match status" value="1"/>
</dbReference>
<dbReference type="Pfam" id="PF00005">
    <property type="entry name" value="ABC_tran"/>
    <property type="match status" value="2"/>
</dbReference>
<organism evidence="13 14">
    <name type="scientific">Hermanssonia centrifuga</name>
    <dbReference type="NCBI Taxonomy" id="98765"/>
    <lineage>
        <taxon>Eukaryota</taxon>
        <taxon>Fungi</taxon>
        <taxon>Dikarya</taxon>
        <taxon>Basidiomycota</taxon>
        <taxon>Agaricomycotina</taxon>
        <taxon>Agaricomycetes</taxon>
        <taxon>Polyporales</taxon>
        <taxon>Meruliaceae</taxon>
        <taxon>Hermanssonia</taxon>
    </lineage>
</organism>
<dbReference type="CDD" id="cd18596">
    <property type="entry name" value="ABC_6TM_VMR1_D1_like"/>
    <property type="match status" value="1"/>
</dbReference>
<keyword evidence="8 10" id="KW-0472">Membrane</keyword>
<dbReference type="PROSITE" id="PS50929">
    <property type="entry name" value="ABC_TM1F"/>
    <property type="match status" value="2"/>
</dbReference>
<feature type="transmembrane region" description="Helical" evidence="10">
    <location>
        <begin position="9"/>
        <end position="27"/>
    </location>
</feature>
<evidence type="ECO:0000313" key="14">
    <source>
        <dbReference type="Proteomes" id="UP000309038"/>
    </source>
</evidence>
<keyword evidence="3 10" id="KW-0812">Transmembrane</keyword>
<feature type="compositionally biased region" description="Basic and acidic residues" evidence="9">
    <location>
        <begin position="188"/>
        <end position="206"/>
    </location>
</feature>
<keyword evidence="7 10" id="KW-1133">Transmembrane helix</keyword>
<evidence type="ECO:0000256" key="5">
    <source>
        <dbReference type="ARBA" id="ARBA00022741"/>
    </source>
</evidence>
<keyword evidence="6" id="KW-0067">ATP-binding</keyword>
<evidence type="ECO:0000256" key="6">
    <source>
        <dbReference type="ARBA" id="ARBA00022840"/>
    </source>
</evidence>
<dbReference type="SUPFAM" id="SSF90123">
    <property type="entry name" value="ABC transporter transmembrane region"/>
    <property type="match status" value="2"/>
</dbReference>
<feature type="domain" description="ABC transmembrane type-1" evidence="12">
    <location>
        <begin position="771"/>
        <end position="1046"/>
    </location>
</feature>
<evidence type="ECO:0000256" key="3">
    <source>
        <dbReference type="ARBA" id="ARBA00022692"/>
    </source>
</evidence>
<feature type="region of interest" description="Disordered" evidence="9">
    <location>
        <begin position="182"/>
        <end position="214"/>
    </location>
</feature>
<evidence type="ECO:0000259" key="12">
    <source>
        <dbReference type="PROSITE" id="PS50929"/>
    </source>
</evidence>
<keyword evidence="2" id="KW-0813">Transport</keyword>
<dbReference type="GO" id="GO:0016887">
    <property type="term" value="F:ATP hydrolysis activity"/>
    <property type="evidence" value="ECO:0007669"/>
    <property type="project" value="InterPro"/>
</dbReference>
<dbReference type="Pfam" id="PF00664">
    <property type="entry name" value="ABC_membrane"/>
    <property type="match status" value="2"/>
</dbReference>
<keyword evidence="14" id="KW-1185">Reference proteome</keyword>
<dbReference type="Gene3D" id="1.20.1560.10">
    <property type="entry name" value="ABC transporter type 1, transmembrane domain"/>
    <property type="match status" value="2"/>
</dbReference>
<dbReference type="GO" id="GO:0140359">
    <property type="term" value="F:ABC-type transporter activity"/>
    <property type="evidence" value="ECO:0007669"/>
    <property type="project" value="InterPro"/>
</dbReference>
<dbReference type="PANTHER" id="PTHR24223:SF356">
    <property type="entry name" value="ATP-BINDING CASSETTE TRANSPORTER ABC4"/>
    <property type="match status" value="1"/>
</dbReference>
<dbReference type="InterPro" id="IPR036640">
    <property type="entry name" value="ABC1_TM_sf"/>
</dbReference>
<dbReference type="EMBL" id="SGPJ01000022">
    <property type="protein sequence ID" value="THH01528.1"/>
    <property type="molecule type" value="Genomic_DNA"/>
</dbReference>
<dbReference type="PANTHER" id="PTHR24223">
    <property type="entry name" value="ATP-BINDING CASSETTE SUB-FAMILY C"/>
    <property type="match status" value="1"/>
</dbReference>
<proteinExistence type="predicted"/>
<feature type="domain" description="ABC transporter" evidence="11">
    <location>
        <begin position="454"/>
        <end position="704"/>
    </location>
</feature>
<feature type="domain" description="ABC transmembrane type-1" evidence="12">
    <location>
        <begin position="217"/>
        <end position="412"/>
    </location>
</feature>
<feature type="transmembrane region" description="Helical" evidence="10">
    <location>
        <begin position="1015"/>
        <end position="1034"/>
    </location>
</feature>
<feature type="transmembrane region" description="Helical" evidence="10">
    <location>
        <begin position="935"/>
        <end position="953"/>
    </location>
</feature>
<protein>
    <recommendedName>
        <fullName evidence="15">P-loop containing nucleoside triphosphate hydrolase protein</fullName>
    </recommendedName>
</protein>
<dbReference type="FunFam" id="3.40.50.300:FF:000838">
    <property type="entry name" value="ABC multidrug transporter (Eurofung)"/>
    <property type="match status" value="1"/>
</dbReference>
<evidence type="ECO:0000259" key="11">
    <source>
        <dbReference type="PROSITE" id="PS50893"/>
    </source>
</evidence>
<name>A0A4S4KU30_9APHY</name>
<dbReference type="InterPro" id="IPR011527">
    <property type="entry name" value="ABC1_TM_dom"/>
</dbReference>
<dbReference type="PROSITE" id="PS50893">
    <property type="entry name" value="ABC_TRANSPORTER_2"/>
    <property type="match status" value="2"/>
</dbReference>
<dbReference type="GO" id="GO:0005524">
    <property type="term" value="F:ATP binding"/>
    <property type="evidence" value="ECO:0007669"/>
    <property type="project" value="UniProtKB-KW"/>
</dbReference>
<evidence type="ECO:0000256" key="4">
    <source>
        <dbReference type="ARBA" id="ARBA00022737"/>
    </source>
</evidence>
<dbReference type="GO" id="GO:0016020">
    <property type="term" value="C:membrane"/>
    <property type="evidence" value="ECO:0007669"/>
    <property type="project" value="UniProtKB-SubCell"/>
</dbReference>
<dbReference type="FunFam" id="1.20.1560.10:FF:000013">
    <property type="entry name" value="ABC transporter C family member 2"/>
    <property type="match status" value="1"/>
</dbReference>
<feature type="transmembrane region" description="Helical" evidence="10">
    <location>
        <begin position="260"/>
        <end position="283"/>
    </location>
</feature>
<feature type="transmembrane region" description="Helical" evidence="10">
    <location>
        <begin position="759"/>
        <end position="787"/>
    </location>
</feature>
<sequence>MDAIEGKILWAKIGLLTVGAVIVPLVIPRQYIPYNPEPDVDVKNVDTVQAYPDRHFFWKLSRVFLSEYVEMAVMLSLEVLTSFLAPIGLNRILAFTSRIQRKPCYNTPLGLDLTSDPRTIIFGGGIPTVSYRAVARMQGIVTQVVFDHALRIRLKAEASESDDKDLTTTYSPDLGFVVDEEETSTLAEDQRSSEGQDKSTDGREANSRASSASVASEFRDSNMIGKINNLVTTDLNAIEGGRGLLLVVFYTPLQIAMSVAFLYVILGWSAFVGIGFMIALLFLPGVVTKLSHGVQVEKMKKSDARVQTVTETMSGAIRTVKLFGWERKISARIDQQRQEELKAVRKAKLLWLGSCVLTNLIPVVTMVIMFATYTLIMKQELTASKIFSSMAVFGTLQDHFFGCAYQIPVLIQAKIALDRINDFLLKTELLDAFTNKAEITSTRLASNPSDLIGIRAASFTWDGNNDGTETPSSNKRSFKLCINDELIFKRGHINLIIGQTGSGKTSLLMALLGEMHYIPMGPGSMVSLPRGGGVAYHAQESWIMNETIRNNILFDSPYDEELIKQCALERDLSLFDAGDETEVGEKGITLSGGQKCIHRPQYFSLMTYAYLQQISVMLDILWFTTPVQVLAALDVHTAQWIVENCLKGDLVQGRTVILVTHNVALASPIAEFVICLSPDGRVLSTGSLSNALAKEKKLSAEAAQEIEQLQQVEKETFSTDTVVTTQQTSGKLVVAEEISVGHVSWTALKLLFGNTGSGIGLFLFWVMYVGMLFASQVGVVVDSWILALWAREYDTQDPSEVSVTHYLSLYITIVAASTLAVAISNIVLTVGTLRASRIIHRTLIDSILRATLRWLDTTPSSRIIARFDTNVVALLNSVVHMSFELLLKFLAVVVLSPVFTIPGILVGILGGWLGQVYIKAQLAVKREMSNTKSPVLGHFGAAISGLVSIRAYGAQDVFRRESLVRLDRCTRATRTYWNLSRWVAIRAELLSAFFSTALAAYLVYGQYSDAASTGYSLSMAVSFSSMILMCIGNFNEFELQGNSLERIHQYLLIDQEPKPTAEGVPSASWPASGELRVENLSARYSADGPKVLHDISFHVAPGERVGIVGRTGSGKSSLTLALLRGIFTEGKVYYDGLATDTINLDALRSHITVIPQVPELLTGTLRENVDPFAQYEDVVLNDALRAAGLFSLQSATDEGRLTLDSAISNGGGNLSIGQRQIITLARAIVRQSKLLILDEATSAIDYETDSVIQESLRKEVANDTTLLIIAHRLQTIMDSDKILVLDAGRIAEYGKPIELLQNEDGFLRSLVDASGDKEKLYTMAANGLTAVRM</sequence>
<dbReference type="SUPFAM" id="SSF52540">
    <property type="entry name" value="P-loop containing nucleoside triphosphate hydrolases"/>
    <property type="match status" value="2"/>
</dbReference>
<evidence type="ECO:0000256" key="10">
    <source>
        <dbReference type="SAM" id="Phobius"/>
    </source>
</evidence>
<dbReference type="InterPro" id="IPR050173">
    <property type="entry name" value="ABC_transporter_C-like"/>
</dbReference>
<comment type="caution">
    <text evidence="13">The sequence shown here is derived from an EMBL/GenBank/DDBJ whole genome shotgun (WGS) entry which is preliminary data.</text>
</comment>
<evidence type="ECO:0000256" key="2">
    <source>
        <dbReference type="ARBA" id="ARBA00022448"/>
    </source>
</evidence>
<evidence type="ECO:0000256" key="1">
    <source>
        <dbReference type="ARBA" id="ARBA00004141"/>
    </source>
</evidence>
<gene>
    <name evidence="13" type="ORF">EW026_g1192</name>
</gene>
<dbReference type="InterPro" id="IPR003593">
    <property type="entry name" value="AAA+_ATPase"/>
</dbReference>
<reference evidence="13 14" key="1">
    <citation type="submission" date="2019-02" db="EMBL/GenBank/DDBJ databases">
        <title>Genome sequencing of the rare red list fungi Phlebia centrifuga.</title>
        <authorList>
            <person name="Buettner E."/>
            <person name="Kellner H."/>
        </authorList>
    </citation>
    <scope>NUCLEOTIDE SEQUENCE [LARGE SCALE GENOMIC DNA]</scope>
    <source>
        <strain evidence="13 14">DSM 108282</strain>
    </source>
</reference>
<feature type="transmembrane region" description="Helical" evidence="10">
    <location>
        <begin position="889"/>
        <end position="914"/>
    </location>
</feature>